<protein>
    <submittedName>
        <fullName evidence="2">Uncharacterized protein</fullName>
    </submittedName>
</protein>
<keyword evidence="1" id="KW-1133">Transmembrane helix</keyword>
<dbReference type="AlphaFoldDB" id="A0AAD7ZB69"/>
<dbReference type="EMBL" id="JASPKZ010009356">
    <property type="protein sequence ID" value="KAJ9577490.1"/>
    <property type="molecule type" value="Genomic_DNA"/>
</dbReference>
<dbReference type="Proteomes" id="UP001233999">
    <property type="component" value="Unassembled WGS sequence"/>
</dbReference>
<reference evidence="2" key="2">
    <citation type="submission" date="2023-05" db="EMBL/GenBank/DDBJ databases">
        <authorList>
            <person name="Fouks B."/>
        </authorList>
    </citation>
    <scope>NUCLEOTIDE SEQUENCE</scope>
    <source>
        <strain evidence="2">Stay&amp;Tobe</strain>
        <tissue evidence="2">Testes</tissue>
    </source>
</reference>
<keyword evidence="1" id="KW-0812">Transmembrane</keyword>
<feature type="non-terminal residue" evidence="2">
    <location>
        <position position="79"/>
    </location>
</feature>
<feature type="transmembrane region" description="Helical" evidence="1">
    <location>
        <begin position="6"/>
        <end position="24"/>
    </location>
</feature>
<keyword evidence="3" id="KW-1185">Reference proteome</keyword>
<sequence>YYLLRHVIFIKLILSLYYVGILTFRTKIQSCNLKFSASVSVCRLFCIRVKFVYMEIKLAQNILFLNGADHSSNCCLFIL</sequence>
<proteinExistence type="predicted"/>
<evidence type="ECO:0000256" key="1">
    <source>
        <dbReference type="SAM" id="Phobius"/>
    </source>
</evidence>
<evidence type="ECO:0000313" key="2">
    <source>
        <dbReference type="EMBL" id="KAJ9577490.1"/>
    </source>
</evidence>
<keyword evidence="1" id="KW-0472">Membrane</keyword>
<gene>
    <name evidence="2" type="ORF">L9F63_005933</name>
</gene>
<name>A0AAD7ZB69_DIPPU</name>
<reference evidence="2" key="1">
    <citation type="journal article" date="2023" name="IScience">
        <title>Live-bearing cockroach genome reveals convergent evolutionary mechanisms linked to viviparity in insects and beyond.</title>
        <authorList>
            <person name="Fouks B."/>
            <person name="Harrison M.C."/>
            <person name="Mikhailova A.A."/>
            <person name="Marchal E."/>
            <person name="English S."/>
            <person name="Carruthers M."/>
            <person name="Jennings E.C."/>
            <person name="Chiamaka E.L."/>
            <person name="Frigard R.A."/>
            <person name="Pippel M."/>
            <person name="Attardo G.M."/>
            <person name="Benoit J.B."/>
            <person name="Bornberg-Bauer E."/>
            <person name="Tobe S.S."/>
        </authorList>
    </citation>
    <scope>NUCLEOTIDE SEQUENCE</scope>
    <source>
        <strain evidence="2">Stay&amp;Tobe</strain>
    </source>
</reference>
<evidence type="ECO:0000313" key="3">
    <source>
        <dbReference type="Proteomes" id="UP001233999"/>
    </source>
</evidence>
<comment type="caution">
    <text evidence="2">The sequence shown here is derived from an EMBL/GenBank/DDBJ whole genome shotgun (WGS) entry which is preliminary data.</text>
</comment>
<organism evidence="2 3">
    <name type="scientific">Diploptera punctata</name>
    <name type="common">Pacific beetle cockroach</name>
    <dbReference type="NCBI Taxonomy" id="6984"/>
    <lineage>
        <taxon>Eukaryota</taxon>
        <taxon>Metazoa</taxon>
        <taxon>Ecdysozoa</taxon>
        <taxon>Arthropoda</taxon>
        <taxon>Hexapoda</taxon>
        <taxon>Insecta</taxon>
        <taxon>Pterygota</taxon>
        <taxon>Neoptera</taxon>
        <taxon>Polyneoptera</taxon>
        <taxon>Dictyoptera</taxon>
        <taxon>Blattodea</taxon>
        <taxon>Blaberoidea</taxon>
        <taxon>Blaberidae</taxon>
        <taxon>Diplopterinae</taxon>
        <taxon>Diploptera</taxon>
    </lineage>
</organism>
<accession>A0AAD7ZB69</accession>
<feature type="non-terminal residue" evidence="2">
    <location>
        <position position="1"/>
    </location>
</feature>